<dbReference type="InterPro" id="IPR044216">
    <property type="entry name" value="WDL7"/>
</dbReference>
<comment type="similarity">
    <text evidence="2">Belongs to the TPX2 family.</text>
</comment>
<dbReference type="Pfam" id="PF06886">
    <property type="entry name" value="TPX2"/>
    <property type="match status" value="1"/>
</dbReference>
<feature type="compositionally biased region" description="Basic and acidic residues" evidence="7">
    <location>
        <begin position="598"/>
        <end position="619"/>
    </location>
</feature>
<dbReference type="PANTHER" id="PTHR47067">
    <property type="entry name" value="TPX2 (TARGETING PROTEIN FOR XKLP2) PROTEIN FAMILY-RELATED"/>
    <property type="match status" value="1"/>
</dbReference>
<dbReference type="eggNOG" id="ENOG502QQEQ">
    <property type="taxonomic scope" value="Eukaryota"/>
</dbReference>
<feature type="compositionally biased region" description="Basic and acidic residues" evidence="7">
    <location>
        <begin position="276"/>
        <end position="286"/>
    </location>
</feature>
<feature type="compositionally biased region" description="Basic and acidic residues" evidence="7">
    <location>
        <begin position="331"/>
        <end position="347"/>
    </location>
</feature>
<dbReference type="InterPro" id="IPR027329">
    <property type="entry name" value="TPX2_C"/>
</dbReference>
<evidence type="ECO:0000256" key="7">
    <source>
        <dbReference type="SAM" id="MobiDB-lite"/>
    </source>
</evidence>
<dbReference type="GO" id="GO:0009737">
    <property type="term" value="P:response to abscisic acid"/>
    <property type="evidence" value="ECO:0000318"/>
    <property type="project" value="GO_Central"/>
</dbReference>
<keyword evidence="4" id="KW-0493">Microtubule</keyword>
<feature type="compositionally biased region" description="Polar residues" evidence="7">
    <location>
        <begin position="404"/>
        <end position="416"/>
    </location>
</feature>
<evidence type="ECO:0000256" key="5">
    <source>
        <dbReference type="ARBA" id="ARBA00023212"/>
    </source>
</evidence>
<accession>A0A067FF23</accession>
<keyword evidence="6" id="KW-0175">Coiled coil</keyword>
<organism evidence="9 10">
    <name type="scientific">Citrus sinensis</name>
    <name type="common">Sweet orange</name>
    <name type="synonym">Citrus aurantium var. sinensis</name>
    <dbReference type="NCBI Taxonomy" id="2711"/>
    <lineage>
        <taxon>Eukaryota</taxon>
        <taxon>Viridiplantae</taxon>
        <taxon>Streptophyta</taxon>
        <taxon>Embryophyta</taxon>
        <taxon>Tracheophyta</taxon>
        <taxon>Spermatophyta</taxon>
        <taxon>Magnoliopsida</taxon>
        <taxon>eudicotyledons</taxon>
        <taxon>Gunneridae</taxon>
        <taxon>Pentapetalae</taxon>
        <taxon>rosids</taxon>
        <taxon>malvids</taxon>
        <taxon>Sapindales</taxon>
        <taxon>Rutaceae</taxon>
        <taxon>Aurantioideae</taxon>
        <taxon>Citrus</taxon>
    </lineage>
</organism>
<comment type="subcellular location">
    <subcellularLocation>
        <location evidence="1">Cytoplasm</location>
        <location evidence="1">Cytoskeleton</location>
    </subcellularLocation>
</comment>
<feature type="compositionally biased region" description="Polar residues" evidence="7">
    <location>
        <begin position="359"/>
        <end position="372"/>
    </location>
</feature>
<dbReference type="Proteomes" id="UP000027120">
    <property type="component" value="Unassembled WGS sequence"/>
</dbReference>
<feature type="compositionally biased region" description="Polar residues" evidence="7">
    <location>
        <begin position="548"/>
        <end position="567"/>
    </location>
</feature>
<keyword evidence="5" id="KW-0206">Cytoskeleton</keyword>
<feature type="compositionally biased region" description="Basic and acidic residues" evidence="7">
    <location>
        <begin position="374"/>
        <end position="390"/>
    </location>
</feature>
<feature type="region of interest" description="Disordered" evidence="7">
    <location>
        <begin position="259"/>
        <end position="425"/>
    </location>
</feature>
<dbReference type="AlphaFoldDB" id="A0A067FF23"/>
<evidence type="ECO:0000259" key="8">
    <source>
        <dbReference type="Pfam" id="PF06886"/>
    </source>
</evidence>
<reference evidence="9 10" key="1">
    <citation type="submission" date="2014-04" db="EMBL/GenBank/DDBJ databases">
        <authorList>
            <consortium name="International Citrus Genome Consortium"/>
            <person name="Gmitter F."/>
            <person name="Chen C."/>
            <person name="Farmerie W."/>
            <person name="Harkins T."/>
            <person name="Desany B."/>
            <person name="Mohiuddin M."/>
            <person name="Kodira C."/>
            <person name="Borodovsky M."/>
            <person name="Lomsadze A."/>
            <person name="Burns P."/>
            <person name="Jenkins J."/>
            <person name="Prochnik S."/>
            <person name="Shu S."/>
            <person name="Chapman J."/>
            <person name="Pitluck S."/>
            <person name="Schmutz J."/>
            <person name="Rokhsar D."/>
        </authorList>
    </citation>
    <scope>NUCLEOTIDE SEQUENCE</scope>
</reference>
<dbReference type="EMBL" id="KK784906">
    <property type="protein sequence ID" value="KDO64685.1"/>
    <property type="molecule type" value="Genomic_DNA"/>
</dbReference>
<dbReference type="GO" id="GO:0055028">
    <property type="term" value="C:cortical microtubule"/>
    <property type="evidence" value="ECO:0000318"/>
    <property type="project" value="GO_Central"/>
</dbReference>
<evidence type="ECO:0000256" key="3">
    <source>
        <dbReference type="ARBA" id="ARBA00022490"/>
    </source>
</evidence>
<gene>
    <name evidence="9" type="ORF">CISIN_1g006459mg</name>
</gene>
<protein>
    <recommendedName>
        <fullName evidence="8">TPX2 C-terminal domain-containing protein</fullName>
    </recommendedName>
</protein>
<feature type="coiled-coil region" evidence="6">
    <location>
        <begin position="443"/>
        <end position="470"/>
    </location>
</feature>
<name>A0A067FF23_CITSI</name>
<sequence length="644" mass="71319">MAGEIEEPVSFSFQTDSLHSGSISFGRFETEPLCWERRSSFSHNRYLEEVERCSKPGSVVEKKAYFEAHFKRKARLVQEQSECGNAVEYHAGENDVLENERCVDDYDNGSNHYDRYDEGSPESMVYRKDFDNGNERSHSYHFDENVSEYENRIVGFDNENEGSQFDNANENNQFSHFDESPEVSEYHGEYDFVGCEREDPSVLPAESQMGAALDSANVVPEDVSPEEMHVTKSGCSKLLLGNDEPDIESNLNVHAVDVGESSKPMDLSPKNGTVSKGDKSSSDCRPIHSPKSRVPAGSKATKGRLNSLVDTSHVPRRTSCDTSKTAAKSQNRKEKESPVRMKAEKQPLKTSIPVRHSCQRSPMTQDSESSAAKTKMENKSEKELRTKKAEPQPSTLKKIDSRTRLTTNNLKQTADSTKPAVRSSAAAFSFRIDERAERRKEFFTKLEEKMHAKESEMNQIQAKAQEKTQAEIKQFRKSLNFKATPMPSFYHAAALPGSDGNKGPAKLQHKSTGPVTKGTARSPLLAKAGKDRTLRVGESAGAIDEASKSSTSELAEVVTVSSSPPTKRSNHHKTVMKIGATEQKGQEKEKSPSLQKHRTSESNKIKKEKSNDGRPEVGARRKSLKGIGISNTSGVGRLAVGVAS</sequence>
<evidence type="ECO:0000313" key="10">
    <source>
        <dbReference type="Proteomes" id="UP000027120"/>
    </source>
</evidence>
<dbReference type="SMR" id="A0A067FF23"/>
<keyword evidence="10" id="KW-1185">Reference proteome</keyword>
<evidence type="ECO:0000256" key="6">
    <source>
        <dbReference type="SAM" id="Coils"/>
    </source>
</evidence>
<feature type="region of interest" description="Disordered" evidence="7">
    <location>
        <begin position="492"/>
        <end position="644"/>
    </location>
</feature>
<feature type="domain" description="TPX2 C-terminal" evidence="8">
    <location>
        <begin position="428"/>
        <end position="493"/>
    </location>
</feature>
<evidence type="ECO:0000256" key="4">
    <source>
        <dbReference type="ARBA" id="ARBA00022701"/>
    </source>
</evidence>
<evidence type="ECO:0000313" key="9">
    <source>
        <dbReference type="EMBL" id="KDO64685.1"/>
    </source>
</evidence>
<dbReference type="PANTHER" id="PTHR47067:SF6">
    <property type="entry name" value="PROTEIN WVD2-LIKE 7"/>
    <property type="match status" value="1"/>
</dbReference>
<keyword evidence="3" id="KW-0963">Cytoplasm</keyword>
<proteinExistence type="inferred from homology"/>
<dbReference type="PaxDb" id="2711-XP_006469165.1"/>
<evidence type="ECO:0000256" key="2">
    <source>
        <dbReference type="ARBA" id="ARBA00005885"/>
    </source>
</evidence>
<evidence type="ECO:0000256" key="1">
    <source>
        <dbReference type="ARBA" id="ARBA00004245"/>
    </source>
</evidence>
<feature type="compositionally biased region" description="Polar residues" evidence="7">
    <location>
        <begin position="320"/>
        <end position="329"/>
    </location>
</feature>
<dbReference type="STRING" id="2711.A0A067FF23"/>